<dbReference type="NCBIfam" id="TIGR04131">
    <property type="entry name" value="Bac_Flav_CTERM"/>
    <property type="match status" value="1"/>
</dbReference>
<name>A0A4Q5LHC9_9SPHI</name>
<protein>
    <submittedName>
        <fullName evidence="2">Gliding motility-associated C-terminal domain-containing protein</fullName>
    </submittedName>
</protein>
<comment type="caution">
    <text evidence="2">The sequence shown here is derived from an EMBL/GenBank/DDBJ whole genome shotgun (WGS) entry which is preliminary data.</text>
</comment>
<dbReference type="Gene3D" id="2.60.40.10">
    <property type="entry name" value="Immunoglobulins"/>
    <property type="match status" value="1"/>
</dbReference>
<evidence type="ECO:0000313" key="2">
    <source>
        <dbReference type="EMBL" id="RYU86866.1"/>
    </source>
</evidence>
<dbReference type="InterPro" id="IPR026341">
    <property type="entry name" value="T9SS_type_B"/>
</dbReference>
<keyword evidence="3" id="KW-1185">Reference proteome</keyword>
<dbReference type="Gene3D" id="2.60.120.260">
    <property type="entry name" value="Galactose-binding domain-like"/>
    <property type="match status" value="1"/>
</dbReference>
<proteinExistence type="predicted"/>
<dbReference type="RefSeq" id="WP_129877896.1">
    <property type="nucleotide sequence ID" value="NZ_SEWG01000008.1"/>
</dbReference>
<accession>A0A4Q5LHC9</accession>
<sequence>MLTNKLKLLLPAFMLLLCAKAMAQNSLGDPVLYEDFGFGTNYTPVGPPLNPDYSTMSAGGDGGRCPNPGAYLILNSSANCYGDSFKTINFDHSGTNPFGYLMMVNGDSKPVIYYTRTIDGGEFCGGAKYQFAAYLSNINIGMPRPDGYIDANVRFTVKSSSGAILGTHETGPLNPNDSFKQYYVDFTAPSDGSKVIFEISNNALTGTVGNDFAMDDISVKAYGPVIDIGIGAVAGPAAITQTQCLDAGPQTYVLKSFVHNIATPQYQWQSNINNAGWTNIAGAKSKDLNLLTEFKTPAVGKYQYRVGILSAPGASLNCQTFSLPITINVVKNPDFELPEITSVCEGEVLSIHADGGTDFHWTYPDGRTSEDHFLNVTTSAAKTDEGIYTVIITKDGCPHTTQTRVVVGEPLTVTIDDASPVICEGTSVQLGVHGGLTYKWTPSTGLDHDDIPNPIASPTDNISYNVVISNEGCTKERTIVVKVLKLPVANAGPDRTMKEGEPIKLQGSAIGTNATHYWTPTEYMDDPTSLTPKINPPDNMTYTLHVESPDNCGIVSDEVNVRVFKKLVIPSSFSPNADGFNDTWRIGKLITYPESVLSIYTREGHEVFRTQGDARQWNGVYQGKALPPGVYYYVIDLKNNLPKQAGWVMLLR</sequence>
<keyword evidence="1" id="KW-0732">Signal</keyword>
<dbReference type="Pfam" id="PF13585">
    <property type="entry name" value="CHU_C"/>
    <property type="match status" value="1"/>
</dbReference>
<organism evidence="2 3">
    <name type="scientific">Mucilaginibacter terrigena</name>
    <dbReference type="NCBI Taxonomy" id="2492395"/>
    <lineage>
        <taxon>Bacteria</taxon>
        <taxon>Pseudomonadati</taxon>
        <taxon>Bacteroidota</taxon>
        <taxon>Sphingobacteriia</taxon>
        <taxon>Sphingobacteriales</taxon>
        <taxon>Sphingobacteriaceae</taxon>
        <taxon>Mucilaginibacter</taxon>
    </lineage>
</organism>
<feature type="signal peptide" evidence="1">
    <location>
        <begin position="1"/>
        <end position="23"/>
    </location>
</feature>
<reference evidence="2 3" key="1">
    <citation type="submission" date="2019-02" db="EMBL/GenBank/DDBJ databases">
        <title>Bacterial novel species Mucilaginibacter sp. 17JY9-4 isolated from soil.</title>
        <authorList>
            <person name="Jung H.-Y."/>
        </authorList>
    </citation>
    <scope>NUCLEOTIDE SEQUENCE [LARGE SCALE GENOMIC DNA]</scope>
    <source>
        <strain evidence="2 3">17JY9-4</strain>
    </source>
</reference>
<dbReference type="AlphaFoldDB" id="A0A4Q5LHC9"/>
<evidence type="ECO:0000256" key="1">
    <source>
        <dbReference type="SAM" id="SignalP"/>
    </source>
</evidence>
<dbReference type="OrthoDB" id="1652165at2"/>
<gene>
    <name evidence="2" type="ORF">EWM62_17085</name>
</gene>
<dbReference type="InterPro" id="IPR013783">
    <property type="entry name" value="Ig-like_fold"/>
</dbReference>
<evidence type="ECO:0000313" key="3">
    <source>
        <dbReference type="Proteomes" id="UP000293331"/>
    </source>
</evidence>
<feature type="chain" id="PRO_5020210231" evidence="1">
    <location>
        <begin position="24"/>
        <end position="652"/>
    </location>
</feature>
<dbReference type="Proteomes" id="UP000293331">
    <property type="component" value="Unassembled WGS sequence"/>
</dbReference>
<dbReference type="EMBL" id="SEWG01000008">
    <property type="protein sequence ID" value="RYU86866.1"/>
    <property type="molecule type" value="Genomic_DNA"/>
</dbReference>